<proteinExistence type="predicted"/>
<name>A0A8J3SC84_PLARO</name>
<evidence type="ECO:0000313" key="3">
    <source>
        <dbReference type="Proteomes" id="UP000655044"/>
    </source>
</evidence>
<comment type="caution">
    <text evidence="2">The sequence shown here is derived from an EMBL/GenBank/DDBJ whole genome shotgun (WGS) entry which is preliminary data.</text>
</comment>
<evidence type="ECO:0000256" key="1">
    <source>
        <dbReference type="SAM" id="MobiDB-lite"/>
    </source>
</evidence>
<sequence length="231" mass="24874">MPSMRGKPKGLPDAAYALFTGRSERSEPKTTQGRTNEILERAQAEGLSRGEAKSRLAAFIGVSVRTIERYASGRQEAKDTRSRQSATGLHQALRDSRMGPSRRQQVRAAATGEPQDPVSPVSDLGISQSADGHGDFSQEARNTAGAARADLDNGLTITGKVTVSSDTKERTLTLGKWVPDGELDHLADVFVQHGPGAVAAEINRLISTYYVQGMTIDNITSIYFNTINEEG</sequence>
<organism evidence="2 3">
    <name type="scientific">Planobispora rosea</name>
    <dbReference type="NCBI Taxonomy" id="35762"/>
    <lineage>
        <taxon>Bacteria</taxon>
        <taxon>Bacillati</taxon>
        <taxon>Actinomycetota</taxon>
        <taxon>Actinomycetes</taxon>
        <taxon>Streptosporangiales</taxon>
        <taxon>Streptosporangiaceae</taxon>
        <taxon>Planobispora</taxon>
    </lineage>
</organism>
<dbReference type="Proteomes" id="UP000655044">
    <property type="component" value="Unassembled WGS sequence"/>
</dbReference>
<accession>A0A8J3SC84</accession>
<reference evidence="2" key="1">
    <citation type="submission" date="2021-01" db="EMBL/GenBank/DDBJ databases">
        <title>Whole genome shotgun sequence of Planobispora rosea NBRC 15558.</title>
        <authorList>
            <person name="Komaki H."/>
            <person name="Tamura T."/>
        </authorList>
    </citation>
    <scope>NUCLEOTIDE SEQUENCE</scope>
    <source>
        <strain evidence="2">NBRC 15558</strain>
    </source>
</reference>
<feature type="region of interest" description="Disordered" evidence="1">
    <location>
        <begin position="72"/>
        <end position="141"/>
    </location>
</feature>
<dbReference type="AlphaFoldDB" id="A0A8J3SC84"/>
<gene>
    <name evidence="2" type="ORF">Pro02_75470</name>
</gene>
<dbReference type="RefSeq" id="WP_189244157.1">
    <property type="nucleotide sequence ID" value="NZ_BMQP01000087.1"/>
</dbReference>
<dbReference type="EMBL" id="BOOI01000108">
    <property type="protein sequence ID" value="GIH89139.1"/>
    <property type="molecule type" value="Genomic_DNA"/>
</dbReference>
<evidence type="ECO:0000313" key="2">
    <source>
        <dbReference type="EMBL" id="GIH89139.1"/>
    </source>
</evidence>
<protein>
    <submittedName>
        <fullName evidence="2">Uncharacterized protein</fullName>
    </submittedName>
</protein>
<keyword evidence="3" id="KW-1185">Reference proteome</keyword>